<sequence>MLHSPQSFRIGGPRPGFTRGRPRVPMLVSVGVIAALFIALVVAGFSITTELFDPATFEDGVDQETLVLSVTVVALTIGLALLFGAALRRYAGLDRRKDPPLAA</sequence>
<keyword evidence="3" id="KW-1185">Reference proteome</keyword>
<dbReference type="RefSeq" id="WP_108174510.1">
    <property type="nucleotide sequence ID" value="NZ_JAIESU010000007.1"/>
</dbReference>
<evidence type="ECO:0000313" key="3">
    <source>
        <dbReference type="Proteomes" id="UP000241808"/>
    </source>
</evidence>
<keyword evidence="1" id="KW-0812">Transmembrane</keyword>
<proteinExistence type="predicted"/>
<dbReference type="EMBL" id="PZZL01000001">
    <property type="protein sequence ID" value="PTM62093.1"/>
    <property type="molecule type" value="Genomic_DNA"/>
</dbReference>
<organism evidence="2 3">
    <name type="scientific">Phreatobacter oligotrophus</name>
    <dbReference type="NCBI Taxonomy" id="1122261"/>
    <lineage>
        <taxon>Bacteria</taxon>
        <taxon>Pseudomonadati</taxon>
        <taxon>Pseudomonadota</taxon>
        <taxon>Alphaproteobacteria</taxon>
        <taxon>Hyphomicrobiales</taxon>
        <taxon>Phreatobacteraceae</taxon>
        <taxon>Phreatobacter</taxon>
    </lineage>
</organism>
<feature type="transmembrane region" description="Helical" evidence="1">
    <location>
        <begin position="67"/>
        <end position="87"/>
    </location>
</feature>
<name>A0A2T4ZJD4_9HYPH</name>
<keyword evidence="1" id="KW-0472">Membrane</keyword>
<gene>
    <name evidence="2" type="ORF">C8P69_101770</name>
</gene>
<reference evidence="2 3" key="1">
    <citation type="submission" date="2018-04" db="EMBL/GenBank/DDBJ databases">
        <title>Genomic Encyclopedia of Archaeal and Bacterial Type Strains, Phase II (KMG-II): from individual species to whole genera.</title>
        <authorList>
            <person name="Goeker M."/>
        </authorList>
    </citation>
    <scope>NUCLEOTIDE SEQUENCE [LARGE SCALE GENOMIC DNA]</scope>
    <source>
        <strain evidence="2 3">DSM 25521</strain>
    </source>
</reference>
<feature type="transmembrane region" description="Helical" evidence="1">
    <location>
        <begin position="24"/>
        <end position="47"/>
    </location>
</feature>
<comment type="caution">
    <text evidence="2">The sequence shown here is derived from an EMBL/GenBank/DDBJ whole genome shotgun (WGS) entry which is preliminary data.</text>
</comment>
<protein>
    <submittedName>
        <fullName evidence="2">Uncharacterized protein</fullName>
    </submittedName>
</protein>
<evidence type="ECO:0000256" key="1">
    <source>
        <dbReference type="SAM" id="Phobius"/>
    </source>
</evidence>
<accession>A0A2T4ZJD4</accession>
<dbReference type="Proteomes" id="UP000241808">
    <property type="component" value="Unassembled WGS sequence"/>
</dbReference>
<evidence type="ECO:0000313" key="2">
    <source>
        <dbReference type="EMBL" id="PTM62093.1"/>
    </source>
</evidence>
<keyword evidence="1" id="KW-1133">Transmembrane helix</keyword>
<dbReference type="AlphaFoldDB" id="A0A2T4ZJD4"/>